<dbReference type="InterPro" id="IPR022409">
    <property type="entry name" value="PKD/Chitinase_dom"/>
</dbReference>
<dbReference type="InterPro" id="IPR014756">
    <property type="entry name" value="Ig_E-set"/>
</dbReference>
<proteinExistence type="inferred from homology"/>
<dbReference type="Gene3D" id="3.10.50.10">
    <property type="match status" value="1"/>
</dbReference>
<dbReference type="InterPro" id="IPR017853">
    <property type="entry name" value="GH"/>
</dbReference>
<evidence type="ECO:0000259" key="12">
    <source>
        <dbReference type="PROSITE" id="PS51910"/>
    </source>
</evidence>
<evidence type="ECO:0000256" key="10">
    <source>
        <dbReference type="SAM" id="MobiDB-lite"/>
    </source>
</evidence>
<evidence type="ECO:0000256" key="5">
    <source>
        <dbReference type="ARBA" id="ARBA00023024"/>
    </source>
</evidence>
<protein>
    <recommendedName>
        <fullName evidence="3">chitinase</fullName>
        <ecNumber evidence="3">3.2.1.14</ecNumber>
    </recommendedName>
</protein>
<reference evidence="13 14" key="1">
    <citation type="journal article" date="2013" name="Appl. Microbiol. Biotechnol.">
        <title>Glycerol assimilation and production of 1,3-propanediol by Citrobacter amalonaticus Y19.</title>
        <authorList>
            <person name="Ainala S.K."/>
            <person name="Ashok S."/>
            <person name="Ko Y."/>
            <person name="Park S."/>
        </authorList>
    </citation>
    <scope>NUCLEOTIDE SEQUENCE [LARGE SCALE GENOMIC DNA]</scope>
    <source>
        <strain evidence="13 14">Y19</strain>
    </source>
</reference>
<dbReference type="PATRIC" id="fig|1261127.3.peg.843"/>
<feature type="signal peptide" evidence="11">
    <location>
        <begin position="1"/>
        <end position="22"/>
    </location>
</feature>
<dbReference type="InterPro" id="IPR011583">
    <property type="entry name" value="Chitinase_II/V-like_cat"/>
</dbReference>
<sequence length="919" mass="97859">MKFMKPKYLALFIAAATSSAFAAAPGTPSIGSGNDKFALVEVDQAAQAYSNLIKVHKDGVDVKVEWNVWSGAAPTSAKVLLDGTTVWTGAGSTSGSATFKVKKGGRYQEQVELCNASGCTKSASKLIIVADTDGSHLLPLNAAMRENNKTFAQHTDKVVGAYYPEWGVYDRDFQVDKIPAANLNHILYGFVPICGGDGINDGLKTVENGNSFAALQRACNGSQDFTVAIHDPWAALQKPQSGVSNWDDPYKGNYGQLMALKKAHPDLKILPSIGGWTMSDPFFHMADPAIRARFVGSVKEFLRTWKFFDGVDIDWEFPGGGGVTENLGNPQQDKATYTVLMRDLRTMLNELKAETGRTYELTSAIGSGSDKIEDVDYTTAQQYLDHIFLMSYDFYGAWSNTELGHQAALYAPADRPDTNYTTANGVKAMLAQGVQPGKIVVGAGMYGRGWTGVHGQTGSNPFTGTATGAVKGTWEPGVVDYRQIVNEFKGKAGWEYGYDTAAEAPYVFNKTTGDLISYEDARSTTAKGKYVLANNLGGLFGWSIDSDNGDILNAMNESLLGGGSTPVDPVVTNHAPIASAADQNVTGPVTVTLDGSASSDPDGDAMTYKWTQVSGPSVTISNSAKAKASFNVAAATSDQTMVFRLTVTDAKGLKNAIDVQIVNKAPKANQAPVVNQMETITLQAGESHSLHAQAADPDGDALTYTWSVPADMQATGANTANVNITAPEVTSESTYTLSVVVSDGKTSVQSNVQVVVTPKPADEGNTPSDEGNTPSDEGNTPSDEGNTPSDEGNTPSDEGSTPSDEGTANGSCDKPVDANASKYAAWNAGKVYNSGNTVSFDNLVWKAKYWTQGNQPGFGVDAWDLVSKVSMNWRSDVVYNSGETTTYQGSVYRAKWWTRGDKPGNSDVWVKEGASADCK</sequence>
<dbReference type="InterPro" id="IPR050314">
    <property type="entry name" value="Glycosyl_Hydrlase_18"/>
</dbReference>
<dbReference type="SUPFAM" id="SSF54556">
    <property type="entry name" value="Chitinase insertion domain"/>
    <property type="match status" value="1"/>
</dbReference>
<keyword evidence="6" id="KW-0119">Carbohydrate metabolism</keyword>
<dbReference type="GO" id="GO:0008843">
    <property type="term" value="F:endochitinase activity"/>
    <property type="evidence" value="ECO:0007669"/>
    <property type="project" value="UniProtKB-EC"/>
</dbReference>
<dbReference type="EMBL" id="CP011132">
    <property type="protein sequence ID" value="AKE58387.1"/>
    <property type="molecule type" value="Genomic_DNA"/>
</dbReference>
<dbReference type="GO" id="GO:0006032">
    <property type="term" value="P:chitin catabolic process"/>
    <property type="evidence" value="ECO:0007669"/>
    <property type="project" value="UniProtKB-KW"/>
</dbReference>
<feature type="domain" description="GH18" evidence="12">
    <location>
        <begin position="157"/>
        <end position="562"/>
    </location>
</feature>
<evidence type="ECO:0000256" key="1">
    <source>
        <dbReference type="ARBA" id="ARBA00000822"/>
    </source>
</evidence>
<dbReference type="InterPro" id="IPR029070">
    <property type="entry name" value="Chitinase_insertion_sf"/>
</dbReference>
<dbReference type="PROSITE" id="PS01095">
    <property type="entry name" value="GH18_1"/>
    <property type="match status" value="1"/>
</dbReference>
<dbReference type="SMART" id="SM00495">
    <property type="entry name" value="ChtBD3"/>
    <property type="match status" value="2"/>
</dbReference>
<dbReference type="OrthoDB" id="9775889at2"/>
<dbReference type="Pfam" id="PF08329">
    <property type="entry name" value="ChitinaseA_N"/>
    <property type="match status" value="1"/>
</dbReference>
<dbReference type="InterPro" id="IPR013540">
    <property type="entry name" value="ChitinaseA_N"/>
</dbReference>
<dbReference type="Gene3D" id="2.60.40.10">
    <property type="entry name" value="Immunoglobulins"/>
    <property type="match status" value="3"/>
</dbReference>
<dbReference type="InterPro" id="IPR013783">
    <property type="entry name" value="Ig-like_fold"/>
</dbReference>
<dbReference type="CDD" id="cd12215">
    <property type="entry name" value="ChiC_BD"/>
    <property type="match status" value="2"/>
</dbReference>
<dbReference type="CDD" id="cd02848">
    <property type="entry name" value="E_set_Chitinase_N"/>
    <property type="match status" value="1"/>
</dbReference>
<dbReference type="HOGENOM" id="CLU_002833_14_0_6"/>
<keyword evidence="4 9" id="KW-0378">Hydrolase</keyword>
<dbReference type="CDD" id="cd06548">
    <property type="entry name" value="GH18_chitinase"/>
    <property type="match status" value="1"/>
</dbReference>
<evidence type="ECO:0000256" key="9">
    <source>
        <dbReference type="RuleBase" id="RU000489"/>
    </source>
</evidence>
<dbReference type="SUPFAM" id="SSF51055">
    <property type="entry name" value="Carbohydrate binding domain"/>
    <property type="match status" value="2"/>
</dbReference>
<dbReference type="GO" id="GO:0000272">
    <property type="term" value="P:polysaccharide catabolic process"/>
    <property type="evidence" value="ECO:0007669"/>
    <property type="project" value="UniProtKB-KW"/>
</dbReference>
<evidence type="ECO:0000256" key="7">
    <source>
        <dbReference type="ARBA" id="ARBA00023295"/>
    </source>
</evidence>
<dbReference type="KEGG" id="cama:F384_04120"/>
<dbReference type="SMART" id="SM00636">
    <property type="entry name" value="Glyco_18"/>
    <property type="match status" value="1"/>
</dbReference>
<evidence type="ECO:0000256" key="8">
    <source>
        <dbReference type="ARBA" id="ARBA00023326"/>
    </source>
</evidence>
<keyword evidence="7 9" id="KW-0326">Glycosidase</keyword>
<keyword evidence="8" id="KW-0624">Polysaccharide degradation</keyword>
<feature type="region of interest" description="Disordered" evidence="10">
    <location>
        <begin position="755"/>
        <end position="814"/>
    </location>
</feature>
<evidence type="ECO:0000313" key="13">
    <source>
        <dbReference type="EMBL" id="AKE58387.1"/>
    </source>
</evidence>
<dbReference type="Pfam" id="PF00704">
    <property type="entry name" value="Glyco_hydro_18"/>
    <property type="match status" value="1"/>
</dbReference>
<comment type="similarity">
    <text evidence="2">Belongs to the glycosyl hydrolase 18 family. Chitinase class II subfamily.</text>
</comment>
<accession>A0A0F6TU13</accession>
<dbReference type="RefSeq" id="WP_046477847.1">
    <property type="nucleotide sequence ID" value="NZ_CP011132.1"/>
</dbReference>
<dbReference type="Pfam" id="PF22352">
    <property type="entry name" value="K319L-like_PKD"/>
    <property type="match status" value="1"/>
</dbReference>
<dbReference type="InterPro" id="IPR001223">
    <property type="entry name" value="Glyco_hydro18_cat"/>
</dbReference>
<dbReference type="GO" id="GO:0008061">
    <property type="term" value="F:chitin binding"/>
    <property type="evidence" value="ECO:0007669"/>
    <property type="project" value="InterPro"/>
</dbReference>
<evidence type="ECO:0000313" key="14">
    <source>
        <dbReference type="Proteomes" id="UP000034085"/>
    </source>
</evidence>
<dbReference type="GO" id="GO:0030246">
    <property type="term" value="F:carbohydrate binding"/>
    <property type="evidence" value="ECO:0007669"/>
    <property type="project" value="InterPro"/>
</dbReference>
<dbReference type="Pfam" id="PF02839">
    <property type="entry name" value="CBM_5_12"/>
    <property type="match status" value="2"/>
</dbReference>
<dbReference type="Proteomes" id="UP000034085">
    <property type="component" value="Chromosome"/>
</dbReference>
<dbReference type="Gene3D" id="3.20.20.80">
    <property type="entry name" value="Glycosidases"/>
    <property type="match status" value="1"/>
</dbReference>
<dbReference type="InterPro" id="IPR003610">
    <property type="entry name" value="CBM5/12"/>
</dbReference>
<dbReference type="SMART" id="SM00089">
    <property type="entry name" value="PKD"/>
    <property type="match status" value="3"/>
</dbReference>
<dbReference type="GO" id="GO:0005576">
    <property type="term" value="C:extracellular region"/>
    <property type="evidence" value="ECO:0007669"/>
    <property type="project" value="InterPro"/>
</dbReference>
<dbReference type="PANTHER" id="PTHR11177:SF317">
    <property type="entry name" value="CHITINASE 12-RELATED"/>
    <property type="match status" value="1"/>
</dbReference>
<dbReference type="EC" id="3.2.1.14" evidence="3"/>
<dbReference type="PANTHER" id="PTHR11177">
    <property type="entry name" value="CHITINASE"/>
    <property type="match status" value="1"/>
</dbReference>
<dbReference type="Gene3D" id="2.10.10.20">
    <property type="entry name" value="Carbohydrate-binding module superfamily 5/12"/>
    <property type="match status" value="2"/>
</dbReference>
<feature type="compositionally biased region" description="Polar residues" evidence="10">
    <location>
        <begin position="765"/>
        <end position="810"/>
    </location>
</feature>
<name>A0A0F6TU13_CITAM</name>
<evidence type="ECO:0000256" key="2">
    <source>
        <dbReference type="ARBA" id="ARBA00009121"/>
    </source>
</evidence>
<keyword evidence="5" id="KW-0146">Chitin degradation</keyword>
<comment type="catalytic activity">
    <reaction evidence="1">
        <text>Random endo-hydrolysis of N-acetyl-beta-D-glucosaminide (1-&gt;4)-beta-linkages in chitin and chitodextrins.</text>
        <dbReference type="EC" id="3.2.1.14"/>
    </reaction>
</comment>
<feature type="chain" id="PRO_5002510489" description="chitinase" evidence="11">
    <location>
        <begin position="23"/>
        <end position="919"/>
    </location>
</feature>
<dbReference type="SUPFAM" id="SSF81296">
    <property type="entry name" value="E set domains"/>
    <property type="match status" value="1"/>
</dbReference>
<gene>
    <name evidence="13" type="ORF">F384_04120</name>
</gene>
<evidence type="ECO:0000256" key="4">
    <source>
        <dbReference type="ARBA" id="ARBA00022801"/>
    </source>
</evidence>
<dbReference type="SUPFAM" id="SSF51445">
    <property type="entry name" value="(Trans)glycosidases"/>
    <property type="match status" value="1"/>
</dbReference>
<dbReference type="Pfam" id="PF17963">
    <property type="entry name" value="Big_9"/>
    <property type="match status" value="1"/>
</dbReference>
<organism evidence="13 14">
    <name type="scientific">Citrobacter amalonaticus Y19</name>
    <dbReference type="NCBI Taxonomy" id="1261127"/>
    <lineage>
        <taxon>Bacteria</taxon>
        <taxon>Pseudomonadati</taxon>
        <taxon>Pseudomonadota</taxon>
        <taxon>Gammaproteobacteria</taxon>
        <taxon>Enterobacterales</taxon>
        <taxon>Enterobacteriaceae</taxon>
        <taxon>Citrobacter</taxon>
    </lineage>
</organism>
<dbReference type="PROSITE" id="PS51910">
    <property type="entry name" value="GH18_2"/>
    <property type="match status" value="1"/>
</dbReference>
<dbReference type="AlphaFoldDB" id="A0A0F6TU13"/>
<dbReference type="InterPro" id="IPR036573">
    <property type="entry name" value="CBM_sf_5/12"/>
</dbReference>
<keyword evidence="11" id="KW-0732">Signal</keyword>
<dbReference type="InterPro" id="IPR001579">
    <property type="entry name" value="Glyco_hydro_18_chit_AS"/>
</dbReference>
<evidence type="ECO:0000256" key="11">
    <source>
        <dbReference type="SAM" id="SignalP"/>
    </source>
</evidence>
<evidence type="ECO:0000256" key="3">
    <source>
        <dbReference type="ARBA" id="ARBA00012729"/>
    </source>
</evidence>
<evidence type="ECO:0000256" key="6">
    <source>
        <dbReference type="ARBA" id="ARBA00023277"/>
    </source>
</evidence>